<evidence type="ECO:0000313" key="3">
    <source>
        <dbReference type="Proteomes" id="UP000187429"/>
    </source>
</evidence>
<organism evidence="1 3">
    <name type="scientific">Smittium culicis</name>
    <dbReference type="NCBI Taxonomy" id="133412"/>
    <lineage>
        <taxon>Eukaryota</taxon>
        <taxon>Fungi</taxon>
        <taxon>Fungi incertae sedis</taxon>
        <taxon>Zoopagomycota</taxon>
        <taxon>Kickxellomycotina</taxon>
        <taxon>Harpellomycetes</taxon>
        <taxon>Harpellales</taxon>
        <taxon>Legeriomycetaceae</taxon>
        <taxon>Smittium</taxon>
    </lineage>
</organism>
<reference evidence="1" key="1">
    <citation type="submission" date="2017-01" db="EMBL/GenBank/DDBJ databases">
        <authorList>
            <person name="Mah S.A."/>
            <person name="Swanson W.J."/>
            <person name="Moy G.W."/>
            <person name="Vacquier V.D."/>
        </authorList>
    </citation>
    <scope>NUCLEOTIDE SEQUENCE [LARGE SCALE GENOMIC DNA]</scope>
    <source>
        <strain evidence="1">ID-206-W2</strain>
    </source>
</reference>
<accession>A0A1R1XW03</accession>
<dbReference type="EMBL" id="LSSM01003168">
    <property type="protein sequence ID" value="OMJ18837.1"/>
    <property type="molecule type" value="Genomic_DNA"/>
</dbReference>
<gene>
    <name evidence="2" type="ORF">AYI69_g4549</name>
    <name evidence="1" type="ORF">AYI69_g6857</name>
</gene>
<proteinExistence type="predicted"/>
<comment type="caution">
    <text evidence="1">The sequence shown here is derived from an EMBL/GenBank/DDBJ whole genome shotgun (WGS) entry which is preliminary data.</text>
</comment>
<evidence type="ECO:0000313" key="1">
    <source>
        <dbReference type="EMBL" id="OMJ18837.1"/>
    </source>
</evidence>
<reference evidence="3" key="2">
    <citation type="submission" date="2017-01" db="EMBL/GenBank/DDBJ databases">
        <authorList>
            <person name="Wang Y."/>
            <person name="White M."/>
            <person name="Kvist S."/>
            <person name="Moncalvo J.-M."/>
        </authorList>
    </citation>
    <scope>NUCLEOTIDE SEQUENCE [LARGE SCALE GENOMIC DNA]</scope>
    <source>
        <strain evidence="3">ID-206-W2</strain>
    </source>
</reference>
<keyword evidence="3" id="KW-1185">Reference proteome</keyword>
<name>A0A1R1XW03_9FUNG</name>
<dbReference type="AlphaFoldDB" id="A0A1R1XW03"/>
<dbReference type="EMBL" id="LSSM01001782">
    <property type="protein sequence ID" value="OMJ24669.1"/>
    <property type="molecule type" value="Genomic_DNA"/>
</dbReference>
<dbReference type="OrthoDB" id="5636929at2759"/>
<evidence type="ECO:0000313" key="2">
    <source>
        <dbReference type="EMBL" id="OMJ24669.1"/>
    </source>
</evidence>
<sequence length="146" mass="16527">MEPRRESESRYMEEIKSEHMQVREALIAAESDGSKEFGECSDKDVIEEAEGNCADNRNGQNLKICSDQRYFKEIDEASRVARRSNFGLSTIDLLPFELVLVAEPFNPQAPLVIPNSFCIGPDSAKSFPTNQTKLNNFFRQSSFPNN</sequence>
<dbReference type="Proteomes" id="UP000187429">
    <property type="component" value="Unassembled WGS sequence"/>
</dbReference>
<protein>
    <submittedName>
        <fullName evidence="1">Uncharacterized protein</fullName>
    </submittedName>
</protein>